<proteinExistence type="predicted"/>
<name>A0A917Y2H5_9ACTN</name>
<dbReference type="GO" id="GO:0009103">
    <property type="term" value="P:lipopolysaccharide biosynthetic process"/>
    <property type="evidence" value="ECO:0007669"/>
    <property type="project" value="UniProtKB-ARBA"/>
</dbReference>
<dbReference type="GO" id="GO:0010041">
    <property type="term" value="P:response to iron(III) ion"/>
    <property type="evidence" value="ECO:0007669"/>
    <property type="project" value="TreeGrafter"/>
</dbReference>
<keyword evidence="3" id="KW-0328">Glycosyltransferase</keyword>
<evidence type="ECO:0000313" key="11">
    <source>
        <dbReference type="EMBL" id="GGN64897.1"/>
    </source>
</evidence>
<feature type="domain" description="Glycosyltransferase RgtA/B/C/D-like" evidence="10">
    <location>
        <begin position="62"/>
        <end position="206"/>
    </location>
</feature>
<evidence type="ECO:0000256" key="2">
    <source>
        <dbReference type="ARBA" id="ARBA00022475"/>
    </source>
</evidence>
<comment type="subcellular location">
    <subcellularLocation>
        <location evidence="1">Cell membrane</location>
        <topology evidence="1">Multi-pass membrane protein</topology>
    </subcellularLocation>
</comment>
<dbReference type="InterPro" id="IPR038731">
    <property type="entry name" value="RgtA/B/C-like"/>
</dbReference>
<feature type="transmembrane region" description="Helical" evidence="9">
    <location>
        <begin position="60"/>
        <end position="79"/>
    </location>
</feature>
<gene>
    <name evidence="11" type="ORF">GCM10011579_034860</name>
</gene>
<feature type="transmembrane region" description="Helical" evidence="9">
    <location>
        <begin position="262"/>
        <end position="286"/>
    </location>
</feature>
<sequence length="522" mass="55579">MPKNSIGAAGPAALTLLLGLWGIRRENSMWRDEAATWQVAHRTVPEIWHMLDRIDVVHGLYYLFMHGIFAVFGDSLLALRLPSVLAMAGAATLITLLGTRLADGYTGLAAGLAFALIPAVQQHAQEGRPYALVAACVALACRLLVEAVDSPGAGHWFAYSMAVLAGALFNWFSLLVLFAHAVTIALARPPRGTVLRWAVASSAAVIGTLPLVMASTAQSGQVAWIPPISQSTLFGLLSTLLAGALCAWLARPSREHRTPNGTRLSLTVLALPLLVLPPLLLLAVSLAHPVYLSRYVLFSYLGLALLIGAALRALAYRLHAPPCRLIVAVMALTFLGLHPVELSLHSAASRVDDVLSTAKMVAAVHEAGDGVLYIPAARRDTALVSPAEFTGVHDLALVRGPLESGTLNGVEGTPQQIADAMLAVHRIVVVSDESAPSAPTHRDRAKQRVLQAYFVRCSESDEHGRRVTVYQRRSTRHDEFGPPDAGPSLPEERSAATGGRAATGPAGRCRAGRPPYGRPRPC</sequence>
<evidence type="ECO:0000256" key="5">
    <source>
        <dbReference type="ARBA" id="ARBA00022692"/>
    </source>
</evidence>
<dbReference type="EMBL" id="BMMM01000005">
    <property type="protein sequence ID" value="GGN64897.1"/>
    <property type="molecule type" value="Genomic_DNA"/>
</dbReference>
<evidence type="ECO:0000256" key="6">
    <source>
        <dbReference type="ARBA" id="ARBA00022989"/>
    </source>
</evidence>
<keyword evidence="4" id="KW-0808">Transferase</keyword>
<accession>A0A917Y2H5</accession>
<dbReference type="InterPro" id="IPR050297">
    <property type="entry name" value="LipidA_mod_glycosyltrf_83"/>
</dbReference>
<evidence type="ECO:0000313" key="12">
    <source>
        <dbReference type="Proteomes" id="UP000600365"/>
    </source>
</evidence>
<dbReference type="Pfam" id="PF13231">
    <property type="entry name" value="PMT_2"/>
    <property type="match status" value="1"/>
</dbReference>
<evidence type="ECO:0000256" key="7">
    <source>
        <dbReference type="ARBA" id="ARBA00023136"/>
    </source>
</evidence>
<dbReference type="GO" id="GO:0016763">
    <property type="term" value="F:pentosyltransferase activity"/>
    <property type="evidence" value="ECO:0007669"/>
    <property type="project" value="TreeGrafter"/>
</dbReference>
<keyword evidence="2" id="KW-1003">Cell membrane</keyword>
<evidence type="ECO:0000256" key="9">
    <source>
        <dbReference type="SAM" id="Phobius"/>
    </source>
</evidence>
<evidence type="ECO:0000256" key="3">
    <source>
        <dbReference type="ARBA" id="ARBA00022676"/>
    </source>
</evidence>
<organism evidence="11 12">
    <name type="scientific">Streptomyces albiflavescens</name>
    <dbReference type="NCBI Taxonomy" id="1623582"/>
    <lineage>
        <taxon>Bacteria</taxon>
        <taxon>Bacillati</taxon>
        <taxon>Actinomycetota</taxon>
        <taxon>Actinomycetes</taxon>
        <taxon>Kitasatosporales</taxon>
        <taxon>Streptomycetaceae</taxon>
        <taxon>Streptomyces</taxon>
    </lineage>
</organism>
<feature type="transmembrane region" description="Helical" evidence="9">
    <location>
        <begin position="194"/>
        <end position="213"/>
    </location>
</feature>
<dbReference type="GO" id="GO:0005886">
    <property type="term" value="C:plasma membrane"/>
    <property type="evidence" value="ECO:0007669"/>
    <property type="project" value="UniProtKB-SubCell"/>
</dbReference>
<feature type="transmembrane region" description="Helical" evidence="9">
    <location>
        <begin position="6"/>
        <end position="23"/>
    </location>
</feature>
<evidence type="ECO:0000259" key="10">
    <source>
        <dbReference type="Pfam" id="PF13231"/>
    </source>
</evidence>
<comment type="caution">
    <text evidence="11">The sequence shown here is derived from an EMBL/GenBank/DDBJ whole genome shotgun (WGS) entry which is preliminary data.</text>
</comment>
<feature type="transmembrane region" description="Helical" evidence="9">
    <location>
        <begin position="129"/>
        <end position="145"/>
    </location>
</feature>
<dbReference type="PANTHER" id="PTHR33908:SF3">
    <property type="entry name" value="UNDECAPRENYL PHOSPHATE-ALPHA-4-AMINO-4-DEOXY-L-ARABINOSE ARABINOSYL TRANSFERASE"/>
    <property type="match status" value="1"/>
</dbReference>
<evidence type="ECO:0000256" key="4">
    <source>
        <dbReference type="ARBA" id="ARBA00022679"/>
    </source>
</evidence>
<reference evidence="11 12" key="1">
    <citation type="journal article" date="2014" name="Int. J. Syst. Evol. Microbiol.">
        <title>Complete genome sequence of Corynebacterium casei LMG S-19264T (=DSM 44701T), isolated from a smear-ripened cheese.</title>
        <authorList>
            <consortium name="US DOE Joint Genome Institute (JGI-PGF)"/>
            <person name="Walter F."/>
            <person name="Albersmeier A."/>
            <person name="Kalinowski J."/>
            <person name="Ruckert C."/>
        </authorList>
    </citation>
    <scope>NUCLEOTIDE SEQUENCE [LARGE SCALE GENOMIC DNA]</scope>
    <source>
        <strain evidence="11 12">CGMCC 4.7111</strain>
    </source>
</reference>
<dbReference type="AlphaFoldDB" id="A0A917Y2H5"/>
<feature type="transmembrane region" description="Helical" evidence="9">
    <location>
        <begin position="85"/>
        <end position="117"/>
    </location>
</feature>
<keyword evidence="5 9" id="KW-0812">Transmembrane</keyword>
<keyword evidence="7 9" id="KW-0472">Membrane</keyword>
<feature type="transmembrane region" description="Helical" evidence="9">
    <location>
        <begin position="292"/>
        <end position="311"/>
    </location>
</feature>
<feature type="compositionally biased region" description="Low complexity" evidence="8">
    <location>
        <begin position="495"/>
        <end position="515"/>
    </location>
</feature>
<feature type="transmembrane region" description="Helical" evidence="9">
    <location>
        <begin position="233"/>
        <end position="250"/>
    </location>
</feature>
<feature type="transmembrane region" description="Helical" evidence="9">
    <location>
        <begin position="157"/>
        <end position="182"/>
    </location>
</feature>
<keyword evidence="6 9" id="KW-1133">Transmembrane helix</keyword>
<keyword evidence="12" id="KW-1185">Reference proteome</keyword>
<dbReference type="PANTHER" id="PTHR33908">
    <property type="entry name" value="MANNOSYLTRANSFERASE YKCB-RELATED"/>
    <property type="match status" value="1"/>
</dbReference>
<dbReference type="RefSeq" id="WP_189186878.1">
    <property type="nucleotide sequence ID" value="NZ_BMMM01000005.1"/>
</dbReference>
<evidence type="ECO:0000256" key="8">
    <source>
        <dbReference type="SAM" id="MobiDB-lite"/>
    </source>
</evidence>
<evidence type="ECO:0000256" key="1">
    <source>
        <dbReference type="ARBA" id="ARBA00004651"/>
    </source>
</evidence>
<dbReference type="Proteomes" id="UP000600365">
    <property type="component" value="Unassembled WGS sequence"/>
</dbReference>
<feature type="transmembrane region" description="Helical" evidence="9">
    <location>
        <begin position="323"/>
        <end position="340"/>
    </location>
</feature>
<feature type="region of interest" description="Disordered" evidence="8">
    <location>
        <begin position="464"/>
        <end position="522"/>
    </location>
</feature>
<protein>
    <recommendedName>
        <fullName evidence="10">Glycosyltransferase RgtA/B/C/D-like domain-containing protein</fullName>
    </recommendedName>
</protein>